<reference evidence="1 2" key="1">
    <citation type="submission" date="2013-03" db="EMBL/GenBank/DDBJ databases">
        <title>Salinisphaera hydrothermalis C41B8 Genome Sequencing.</title>
        <authorList>
            <person name="Li C."/>
            <person name="Lai Q."/>
            <person name="Shao Z."/>
        </authorList>
    </citation>
    <scope>NUCLEOTIDE SEQUENCE [LARGE SCALE GENOMIC DNA]</scope>
    <source>
        <strain evidence="1 2">C41B8</strain>
    </source>
</reference>
<dbReference type="Proteomes" id="UP000028302">
    <property type="component" value="Unassembled WGS sequence"/>
</dbReference>
<gene>
    <name evidence="1" type="ORF">C41B8_06867</name>
</gene>
<comment type="caution">
    <text evidence="1">The sequence shown here is derived from an EMBL/GenBank/DDBJ whole genome shotgun (WGS) entry which is preliminary data.</text>
</comment>
<evidence type="ECO:0000313" key="1">
    <source>
        <dbReference type="EMBL" id="KEZ77996.1"/>
    </source>
</evidence>
<organism evidence="1 2">
    <name type="scientific">Salinisphaera hydrothermalis (strain C41B8)</name>
    <dbReference type="NCBI Taxonomy" id="1304275"/>
    <lineage>
        <taxon>Bacteria</taxon>
        <taxon>Pseudomonadati</taxon>
        <taxon>Pseudomonadota</taxon>
        <taxon>Gammaproteobacteria</taxon>
        <taxon>Salinisphaerales</taxon>
        <taxon>Salinisphaeraceae</taxon>
        <taxon>Salinisphaera</taxon>
    </lineage>
</organism>
<name>A0A084IMR2_SALHC</name>
<dbReference type="RefSeq" id="WP_037335920.1">
    <property type="nucleotide sequence ID" value="NZ_APNK01000007.1"/>
</dbReference>
<keyword evidence="2" id="KW-1185">Reference proteome</keyword>
<evidence type="ECO:0000313" key="2">
    <source>
        <dbReference type="Proteomes" id="UP000028302"/>
    </source>
</evidence>
<dbReference type="AlphaFoldDB" id="A0A084IMR2"/>
<evidence type="ECO:0008006" key="3">
    <source>
        <dbReference type="Google" id="ProtNLM"/>
    </source>
</evidence>
<dbReference type="Pfam" id="PF13811">
    <property type="entry name" value="DUF4186"/>
    <property type="match status" value="1"/>
</dbReference>
<protein>
    <recommendedName>
        <fullName evidence="3">Cytoplasmic protein</fullName>
    </recommendedName>
</protein>
<dbReference type="STRING" id="1304275.C41B8_06867"/>
<accession>A0A084IMR2</accession>
<dbReference type="EMBL" id="APNK01000007">
    <property type="protein sequence ID" value="KEZ77996.1"/>
    <property type="molecule type" value="Genomic_DNA"/>
</dbReference>
<dbReference type="eggNOG" id="ENOG5032RYJ">
    <property type="taxonomic scope" value="Bacteria"/>
</dbReference>
<dbReference type="OrthoDB" id="3781311at2"/>
<sequence>MRSLEAAFEDLSKSRFRSRFKLRAREQADLDRHGLEVIRGHAARFVSERLAPAEPANDGQQTPMRNHPVFVAQHATATCCRSCLAKWHGIAPHRALTEAEQRYICDVIVAWLEPRHDSSKVELPRQRALF</sequence>
<dbReference type="PATRIC" id="fig|1304275.5.peg.1404"/>
<dbReference type="InterPro" id="IPR020378">
    <property type="entry name" value="DUF4186"/>
</dbReference>
<proteinExistence type="predicted"/>